<reference evidence="2" key="1">
    <citation type="journal article" date="2018" name="Front. Microbiol.">
        <title>Genome-Based Analysis Reveals the Taxonomy and Diversity of the Family Idiomarinaceae.</title>
        <authorList>
            <person name="Liu Y."/>
            <person name="Lai Q."/>
            <person name="Shao Z."/>
        </authorList>
    </citation>
    <scope>NUCLEOTIDE SEQUENCE [LARGE SCALE GENOMIC DNA]</scope>
    <source>
        <strain evidence="2">c121</strain>
    </source>
</reference>
<dbReference type="Pfam" id="PF12514">
    <property type="entry name" value="DUF3718"/>
    <property type="match status" value="1"/>
</dbReference>
<dbReference type="EMBL" id="PIQE01000001">
    <property type="protein sequence ID" value="RUO74642.1"/>
    <property type="molecule type" value="Genomic_DNA"/>
</dbReference>
<proteinExistence type="predicted"/>
<dbReference type="STRING" id="1122124.GCA_000423165_00459"/>
<dbReference type="AlphaFoldDB" id="A0A432ZB90"/>
<evidence type="ECO:0000313" key="2">
    <source>
        <dbReference type="Proteomes" id="UP000287022"/>
    </source>
</evidence>
<name>A0A432ZB90_9GAMM</name>
<sequence length="136" mass="15760">MRIRLAYGLATPLMLVMMLLMSSSTSASQRLFKSNEIALVFCAYVRDDDTARLQRKLRDLRVRMRDMYTSIRCNNASLIQFALRNNSHNVGSFIARSVSIDALQEMGDYQWAREQELLMTETGLILANRIKDYRKD</sequence>
<dbReference type="RefSeq" id="WP_051207050.1">
    <property type="nucleotide sequence ID" value="NZ_JAHVIQ010000001.1"/>
</dbReference>
<evidence type="ECO:0000313" key="1">
    <source>
        <dbReference type="EMBL" id="RUO74642.1"/>
    </source>
</evidence>
<accession>A0A432ZB90</accession>
<dbReference type="Proteomes" id="UP000287022">
    <property type="component" value="Unassembled WGS sequence"/>
</dbReference>
<keyword evidence="2" id="KW-1185">Reference proteome</keyword>
<gene>
    <name evidence="1" type="ORF">CWI80_04690</name>
</gene>
<organism evidence="1 2">
    <name type="scientific">Pseudidiomarina sediminum</name>
    <dbReference type="NCBI Taxonomy" id="431675"/>
    <lineage>
        <taxon>Bacteria</taxon>
        <taxon>Pseudomonadati</taxon>
        <taxon>Pseudomonadota</taxon>
        <taxon>Gammaproteobacteria</taxon>
        <taxon>Alteromonadales</taxon>
        <taxon>Idiomarinaceae</taxon>
        <taxon>Pseudidiomarina</taxon>
    </lineage>
</organism>
<dbReference type="InterPro" id="IPR022193">
    <property type="entry name" value="DUF3718"/>
</dbReference>
<protein>
    <submittedName>
        <fullName evidence="1">DUF3718 domain-containing protein</fullName>
    </submittedName>
</protein>
<comment type="caution">
    <text evidence="1">The sequence shown here is derived from an EMBL/GenBank/DDBJ whole genome shotgun (WGS) entry which is preliminary data.</text>
</comment>